<comment type="pathway">
    <text evidence="1 6">Carbohydrate biosynthesis; dTDP-L-rhamnose biosynthesis.</text>
</comment>
<evidence type="ECO:0000256" key="6">
    <source>
        <dbReference type="RuleBase" id="RU364082"/>
    </source>
</evidence>
<dbReference type="AlphaFoldDB" id="A0A3E1EY49"/>
<dbReference type="CDD" id="cd05254">
    <property type="entry name" value="dTDP_HR_like_SDR_e"/>
    <property type="match status" value="1"/>
</dbReference>
<proteinExistence type="inferred from homology"/>
<keyword evidence="9" id="KW-1185">Reference proteome</keyword>
<evidence type="ECO:0000256" key="5">
    <source>
        <dbReference type="ARBA" id="ARBA00048200"/>
    </source>
</evidence>
<keyword evidence="6" id="KW-0560">Oxidoreductase</keyword>
<dbReference type="PANTHER" id="PTHR10491">
    <property type="entry name" value="DTDP-4-DEHYDRORHAMNOSE REDUCTASE"/>
    <property type="match status" value="1"/>
</dbReference>
<protein>
    <recommendedName>
        <fullName evidence="4 6">dTDP-4-dehydrorhamnose reductase</fullName>
        <ecNumber evidence="3 6">1.1.1.133</ecNumber>
    </recommendedName>
</protein>
<dbReference type="UniPathway" id="UPA00124"/>
<name>A0A3E1EY49_9FLAO</name>
<dbReference type="Pfam" id="PF04321">
    <property type="entry name" value="RmlD_sub_bind"/>
    <property type="match status" value="1"/>
</dbReference>
<comment type="catalytic activity">
    <reaction evidence="5">
        <text>dTDP-beta-L-rhamnose + NADP(+) = dTDP-4-dehydro-beta-L-rhamnose + NADPH + H(+)</text>
        <dbReference type="Rhea" id="RHEA:21796"/>
        <dbReference type="ChEBI" id="CHEBI:15378"/>
        <dbReference type="ChEBI" id="CHEBI:57510"/>
        <dbReference type="ChEBI" id="CHEBI:57783"/>
        <dbReference type="ChEBI" id="CHEBI:58349"/>
        <dbReference type="ChEBI" id="CHEBI:62830"/>
        <dbReference type="EC" id="1.1.1.133"/>
    </reaction>
</comment>
<evidence type="ECO:0000313" key="9">
    <source>
        <dbReference type="Proteomes" id="UP000257127"/>
    </source>
</evidence>
<feature type="domain" description="RmlD-like substrate binding" evidence="7">
    <location>
        <begin position="7"/>
        <end position="295"/>
    </location>
</feature>
<dbReference type="GO" id="GO:0005829">
    <property type="term" value="C:cytosol"/>
    <property type="evidence" value="ECO:0007669"/>
    <property type="project" value="TreeGrafter"/>
</dbReference>
<reference evidence="8 9" key="1">
    <citation type="submission" date="2018-08" db="EMBL/GenBank/DDBJ databases">
        <title>The draft genome squence of Brumimicrobium sp. N62.</title>
        <authorList>
            <person name="Du Z.-J."/>
            <person name="Luo H.-R."/>
        </authorList>
    </citation>
    <scope>NUCLEOTIDE SEQUENCE [LARGE SCALE GENOMIC DNA]</scope>
    <source>
        <strain evidence="8 9">N62</strain>
    </source>
</reference>
<dbReference type="PANTHER" id="PTHR10491:SF4">
    <property type="entry name" value="METHIONINE ADENOSYLTRANSFERASE 2 SUBUNIT BETA"/>
    <property type="match status" value="1"/>
</dbReference>
<dbReference type="GO" id="GO:0008831">
    <property type="term" value="F:dTDP-4-dehydrorhamnose reductase activity"/>
    <property type="evidence" value="ECO:0007669"/>
    <property type="project" value="UniProtKB-EC"/>
</dbReference>
<dbReference type="InterPro" id="IPR005913">
    <property type="entry name" value="dTDP_dehydrorham_reduct"/>
</dbReference>
<comment type="function">
    <text evidence="6">Catalyzes the reduction of dTDP-6-deoxy-L-lyxo-4-hexulose to yield dTDP-L-rhamnose.</text>
</comment>
<comment type="similarity">
    <text evidence="2 6">Belongs to the dTDP-4-dehydrorhamnose reductase family.</text>
</comment>
<gene>
    <name evidence="8" type="ORF">DXU93_08615</name>
</gene>
<evidence type="ECO:0000256" key="4">
    <source>
        <dbReference type="ARBA" id="ARBA00017099"/>
    </source>
</evidence>
<evidence type="ECO:0000256" key="1">
    <source>
        <dbReference type="ARBA" id="ARBA00004781"/>
    </source>
</evidence>
<evidence type="ECO:0000259" key="7">
    <source>
        <dbReference type="Pfam" id="PF04321"/>
    </source>
</evidence>
<accession>A0A3E1EY49</accession>
<dbReference type="SUPFAM" id="SSF51735">
    <property type="entry name" value="NAD(P)-binding Rossmann-fold domains"/>
    <property type="match status" value="1"/>
</dbReference>
<evidence type="ECO:0000256" key="2">
    <source>
        <dbReference type="ARBA" id="ARBA00010944"/>
    </source>
</evidence>
<dbReference type="Gene3D" id="3.40.50.720">
    <property type="entry name" value="NAD(P)-binding Rossmann-like Domain"/>
    <property type="match status" value="1"/>
</dbReference>
<dbReference type="RefSeq" id="WP_116880875.1">
    <property type="nucleotide sequence ID" value="NZ_QURB01000004.1"/>
</dbReference>
<sequence length="302" mass="33904">MSQSKNRILITGSNGLLGQTLTKHFIENQIEFLATANSENKISYCPDNDFRALNIQNKEQVKEVIQEFNPTHIINAAAMTNVDACEDEVERCFGVNATGVKNILEAIENTEIHLIQISTDFIFDGQKKSYSEEDTANPLSNYGKSKWDGEQIIFKSGFEKVTILRTSIVYGVGEKLNKGNIFNWSMQELRKGNQLKIVNDQFRTPTFVEDLVQACQKVINSNSFGVYNIAGGDLKSMFDYIILVAEYLKVDTDLVSAITSKNLNQKAKRPISSGLIIDKAKKGFDYNPTDFMVTLSKIDPEN</sequence>
<keyword evidence="6" id="KW-0521">NADP</keyword>
<comment type="caution">
    <text evidence="8">The sequence shown here is derived from an EMBL/GenBank/DDBJ whole genome shotgun (WGS) entry which is preliminary data.</text>
</comment>
<dbReference type="InterPro" id="IPR029903">
    <property type="entry name" value="RmlD-like-bd"/>
</dbReference>
<dbReference type="GO" id="GO:0019305">
    <property type="term" value="P:dTDP-rhamnose biosynthetic process"/>
    <property type="evidence" value="ECO:0007669"/>
    <property type="project" value="UniProtKB-UniPathway"/>
</dbReference>
<dbReference type="EC" id="1.1.1.133" evidence="3 6"/>
<evidence type="ECO:0000313" key="8">
    <source>
        <dbReference type="EMBL" id="RFC54472.1"/>
    </source>
</evidence>
<dbReference type="OrthoDB" id="9803892at2"/>
<evidence type="ECO:0000256" key="3">
    <source>
        <dbReference type="ARBA" id="ARBA00012929"/>
    </source>
</evidence>
<organism evidence="8 9">
    <name type="scientific">Brumimicrobium aurantiacum</name>
    <dbReference type="NCBI Taxonomy" id="1737063"/>
    <lineage>
        <taxon>Bacteria</taxon>
        <taxon>Pseudomonadati</taxon>
        <taxon>Bacteroidota</taxon>
        <taxon>Flavobacteriia</taxon>
        <taxon>Flavobacteriales</taxon>
        <taxon>Crocinitomicaceae</taxon>
        <taxon>Brumimicrobium</taxon>
    </lineage>
</organism>
<dbReference type="InterPro" id="IPR036291">
    <property type="entry name" value="NAD(P)-bd_dom_sf"/>
</dbReference>
<dbReference type="EMBL" id="QURB01000004">
    <property type="protein sequence ID" value="RFC54472.1"/>
    <property type="molecule type" value="Genomic_DNA"/>
</dbReference>
<dbReference type="Proteomes" id="UP000257127">
    <property type="component" value="Unassembled WGS sequence"/>
</dbReference>